<evidence type="ECO:0000313" key="7">
    <source>
        <dbReference type="RefSeq" id="XP_048138573.1"/>
    </source>
</evidence>
<feature type="compositionally biased region" description="Basic and acidic residues" evidence="5">
    <location>
        <begin position="158"/>
        <end position="182"/>
    </location>
</feature>
<reference evidence="6" key="1">
    <citation type="submission" date="2025-05" db="UniProtKB">
        <authorList>
            <consortium name="RefSeq"/>
        </authorList>
    </citation>
    <scope>NUCLEOTIDE SEQUENCE [LARGE SCALE GENOMIC DNA]</scope>
</reference>
<dbReference type="Proteomes" id="UP000827889">
    <property type="component" value="Chromosome 1"/>
</dbReference>
<evidence type="ECO:0000256" key="2">
    <source>
        <dbReference type="ARBA" id="ARBA00023015"/>
    </source>
</evidence>
<protein>
    <submittedName>
        <fullName evidence="7">Mediator of RNA polymerase II transcription subunit 19a-like isoform X1</fullName>
    </submittedName>
</protein>
<dbReference type="PANTHER" id="PTHR22536:SF1">
    <property type="entry name" value="MEDIATOR OF RNA POLYMERASE II TRANSCRIPTION SUBUNIT 19"/>
    <property type="match status" value="1"/>
</dbReference>
<dbReference type="RefSeq" id="XP_048138573.1">
    <property type="nucleotide sequence ID" value="XM_048282616.1"/>
</dbReference>
<evidence type="ECO:0000256" key="4">
    <source>
        <dbReference type="ARBA" id="ARBA00023242"/>
    </source>
</evidence>
<sequence length="221" mass="25405">MESIMDPEGKKFGSGLRELTGAVDLISHFKLLPHYEYFCKRTLPLSISDTPYLHNVVGDKTIRKGEGMQLDQLIQNTSYSQGSNVHIQPFDLEILRDVFQLKETAPVELPPEEKGIPTIAGKSKGESKDKDRKHKKHKDRDKEKDREHKKHKRRHRDRSKDKEKKKDGSGQHDSGVDPSKKQSEKKRKHDEDENLNDIQKRKKSKHKSSKLDEVGVIKVAG</sequence>
<gene>
    <name evidence="7" type="primary">LOC115757262</name>
</gene>
<organism evidence="6 7">
    <name type="scientific">Rhodamnia argentea</name>
    <dbReference type="NCBI Taxonomy" id="178133"/>
    <lineage>
        <taxon>Eukaryota</taxon>
        <taxon>Viridiplantae</taxon>
        <taxon>Streptophyta</taxon>
        <taxon>Embryophyta</taxon>
        <taxon>Tracheophyta</taxon>
        <taxon>Spermatophyta</taxon>
        <taxon>Magnoliopsida</taxon>
        <taxon>eudicotyledons</taxon>
        <taxon>Gunneridae</taxon>
        <taxon>Pentapetalae</taxon>
        <taxon>rosids</taxon>
        <taxon>malvids</taxon>
        <taxon>Myrtales</taxon>
        <taxon>Myrtaceae</taxon>
        <taxon>Myrtoideae</taxon>
        <taxon>Myrteae</taxon>
        <taxon>Australasian group</taxon>
        <taxon>Rhodamnia</taxon>
    </lineage>
</organism>
<feature type="compositionally biased region" description="Basic residues" evidence="5">
    <location>
        <begin position="147"/>
        <end position="157"/>
    </location>
</feature>
<comment type="subcellular location">
    <subcellularLocation>
        <location evidence="1">Nucleus</location>
    </subcellularLocation>
</comment>
<dbReference type="GeneID" id="115757262"/>
<keyword evidence="3" id="KW-0804">Transcription</keyword>
<proteinExistence type="predicted"/>
<keyword evidence="6" id="KW-1185">Reference proteome</keyword>
<evidence type="ECO:0000313" key="6">
    <source>
        <dbReference type="Proteomes" id="UP000827889"/>
    </source>
</evidence>
<dbReference type="PANTHER" id="PTHR22536">
    <property type="entry name" value="LUNG CANCER METASTASIS-RELATED LCMR1 PROTEIN"/>
    <property type="match status" value="1"/>
</dbReference>
<reference evidence="7" key="2">
    <citation type="submission" date="2025-08" db="UniProtKB">
        <authorList>
            <consortium name="RefSeq"/>
        </authorList>
    </citation>
    <scope>IDENTIFICATION</scope>
    <source>
        <tissue evidence="7">Leaf</tissue>
    </source>
</reference>
<evidence type="ECO:0000256" key="5">
    <source>
        <dbReference type="SAM" id="MobiDB-lite"/>
    </source>
</evidence>
<keyword evidence="2" id="KW-0805">Transcription regulation</keyword>
<dbReference type="InterPro" id="IPR019403">
    <property type="entry name" value="Mediator_Med19_met"/>
</dbReference>
<keyword evidence="4" id="KW-0539">Nucleus</keyword>
<accession>A0ABM3HPQ7</accession>
<evidence type="ECO:0000256" key="3">
    <source>
        <dbReference type="ARBA" id="ARBA00023163"/>
    </source>
</evidence>
<feature type="region of interest" description="Disordered" evidence="5">
    <location>
        <begin position="106"/>
        <end position="221"/>
    </location>
</feature>
<evidence type="ECO:0000256" key="1">
    <source>
        <dbReference type="ARBA" id="ARBA00004123"/>
    </source>
</evidence>
<name>A0ABM3HPQ7_9MYRT</name>